<evidence type="ECO:0000313" key="2">
    <source>
        <dbReference type="Proteomes" id="UP000011996"/>
    </source>
</evidence>
<dbReference type="AlphaFoldDB" id="M5S9L1"/>
<dbReference type="EMBL" id="ANOF01000044">
    <property type="protein sequence ID" value="EMI28185.1"/>
    <property type="molecule type" value="Genomic_DNA"/>
</dbReference>
<reference evidence="1 2" key="1">
    <citation type="journal article" date="2013" name="Mar. Genomics">
        <title>Expression of sulfatases in Rhodopirellula baltica and the diversity of sulfatases in the genus Rhodopirellula.</title>
        <authorList>
            <person name="Wegner C.E."/>
            <person name="Richter-Heitmann T."/>
            <person name="Klindworth A."/>
            <person name="Klockow C."/>
            <person name="Richter M."/>
            <person name="Achstetter T."/>
            <person name="Glockner F.O."/>
            <person name="Harder J."/>
        </authorList>
    </citation>
    <scope>NUCLEOTIDE SEQUENCE [LARGE SCALE GENOMIC DNA]</scope>
    <source>
        <strain evidence="1 2">SH398</strain>
    </source>
</reference>
<name>M5S9L1_9BACT</name>
<proteinExistence type="predicted"/>
<sequence length="60" mass="6369">MGGDILILAKAETVPGGEAIVETIIDGHSRRFPIGLIPAQSGESKRIRFFSSPAEGMQTD</sequence>
<dbReference type="PATRIC" id="fig|1263868.3.peg.1391"/>
<dbReference type="Proteomes" id="UP000011996">
    <property type="component" value="Unassembled WGS sequence"/>
</dbReference>
<accession>M5S9L1</accession>
<dbReference type="STRING" id="1263868.RESH_01296"/>
<organism evidence="1 2">
    <name type="scientific">Rhodopirellula europaea SH398</name>
    <dbReference type="NCBI Taxonomy" id="1263868"/>
    <lineage>
        <taxon>Bacteria</taxon>
        <taxon>Pseudomonadati</taxon>
        <taxon>Planctomycetota</taxon>
        <taxon>Planctomycetia</taxon>
        <taxon>Pirellulales</taxon>
        <taxon>Pirellulaceae</taxon>
        <taxon>Rhodopirellula</taxon>
    </lineage>
</organism>
<protein>
    <submittedName>
        <fullName evidence="1">Uncharacterized protein</fullName>
    </submittedName>
</protein>
<comment type="caution">
    <text evidence="1">The sequence shown here is derived from an EMBL/GenBank/DDBJ whole genome shotgun (WGS) entry which is preliminary data.</text>
</comment>
<gene>
    <name evidence="1" type="ORF">RESH_01296</name>
</gene>
<evidence type="ECO:0000313" key="1">
    <source>
        <dbReference type="EMBL" id="EMI28185.1"/>
    </source>
</evidence>